<evidence type="ECO:0000256" key="3">
    <source>
        <dbReference type="ARBA" id="ARBA00023274"/>
    </source>
</evidence>
<keyword evidence="2 5" id="KW-0689">Ribosomal protein</keyword>
<dbReference type="Pfam" id="PF00471">
    <property type="entry name" value="Ribosomal_L33"/>
    <property type="match status" value="1"/>
</dbReference>
<evidence type="ECO:0000256" key="4">
    <source>
        <dbReference type="ARBA" id="ARBA00035176"/>
    </source>
</evidence>
<keyword evidence="3 5" id="KW-0687">Ribonucleoprotein</keyword>
<dbReference type="AlphaFoldDB" id="A0A2I0QQL5"/>
<accession>A0A2I0QQL5</accession>
<evidence type="ECO:0000313" key="6">
    <source>
        <dbReference type="EMBL" id="PKR76613.1"/>
    </source>
</evidence>
<dbReference type="OrthoDB" id="9801333at2"/>
<dbReference type="EMBL" id="PJNH01000005">
    <property type="protein sequence ID" value="PKR76613.1"/>
    <property type="molecule type" value="Genomic_DNA"/>
</dbReference>
<dbReference type="Proteomes" id="UP000243524">
    <property type="component" value="Unassembled WGS sequence"/>
</dbReference>
<dbReference type="GO" id="GO:0006412">
    <property type="term" value="P:translation"/>
    <property type="evidence" value="ECO:0007669"/>
    <property type="project" value="UniProtKB-UniRule"/>
</dbReference>
<dbReference type="InterPro" id="IPR038584">
    <property type="entry name" value="Ribosomal_bL33_sf"/>
</dbReference>
<dbReference type="NCBIfam" id="NF001860">
    <property type="entry name" value="PRK00595.1"/>
    <property type="match status" value="1"/>
</dbReference>
<dbReference type="RefSeq" id="WP_101332825.1">
    <property type="nucleotide sequence ID" value="NZ_PJNH01000005.1"/>
</dbReference>
<proteinExistence type="inferred from homology"/>
<reference evidence="6 7" key="1">
    <citation type="submission" date="2017-06" db="EMBL/GenBank/DDBJ databases">
        <title>the draft geome sequence of Illustriluteabacillus marina B3227.</title>
        <authorList>
            <person name="He R.-H."/>
            <person name="Du Z.-J."/>
        </authorList>
    </citation>
    <scope>NUCLEOTIDE SEQUENCE [LARGE SCALE GENOMIC DNA]</scope>
    <source>
        <strain evidence="6 7">B3227</strain>
    </source>
</reference>
<dbReference type="InterPro" id="IPR018264">
    <property type="entry name" value="Ribosomal_bL33_CS"/>
</dbReference>
<evidence type="ECO:0000256" key="2">
    <source>
        <dbReference type="ARBA" id="ARBA00022980"/>
    </source>
</evidence>
<dbReference type="Gene3D" id="2.20.28.120">
    <property type="entry name" value="Ribosomal protein L33"/>
    <property type="match status" value="1"/>
</dbReference>
<dbReference type="InterPro" id="IPR011332">
    <property type="entry name" value="Ribosomal_zn-bd"/>
</dbReference>
<sequence>MRKKITLACTNCHSRNYTTDKQSQKSERIEVKKYCKKCGSHTLHRETK</sequence>
<dbReference type="GO" id="GO:0005737">
    <property type="term" value="C:cytoplasm"/>
    <property type="evidence" value="ECO:0007669"/>
    <property type="project" value="UniProtKB-ARBA"/>
</dbReference>
<name>A0A2I0QQL5_9BACI</name>
<comment type="caution">
    <text evidence="6">The sequence shown here is derived from an EMBL/GenBank/DDBJ whole genome shotgun (WGS) entry which is preliminary data.</text>
</comment>
<dbReference type="GO" id="GO:0003735">
    <property type="term" value="F:structural constituent of ribosome"/>
    <property type="evidence" value="ECO:0007669"/>
    <property type="project" value="InterPro"/>
</dbReference>
<evidence type="ECO:0000256" key="5">
    <source>
        <dbReference type="HAMAP-Rule" id="MF_00294"/>
    </source>
</evidence>
<comment type="similarity">
    <text evidence="1 5">Belongs to the bacterial ribosomal protein bL33 family.</text>
</comment>
<dbReference type="InterPro" id="IPR001705">
    <property type="entry name" value="Ribosomal_bL33"/>
</dbReference>
<dbReference type="PROSITE" id="PS00582">
    <property type="entry name" value="RIBOSOMAL_L33"/>
    <property type="match status" value="1"/>
</dbReference>
<dbReference type="SUPFAM" id="SSF57829">
    <property type="entry name" value="Zn-binding ribosomal proteins"/>
    <property type="match status" value="1"/>
</dbReference>
<dbReference type="GO" id="GO:1990904">
    <property type="term" value="C:ribonucleoprotein complex"/>
    <property type="evidence" value="ECO:0007669"/>
    <property type="project" value="UniProtKB-KW"/>
</dbReference>
<organism evidence="6 7">
    <name type="scientific">Halalkalibacillus sediminis</name>
    <dbReference type="NCBI Taxonomy" id="2018042"/>
    <lineage>
        <taxon>Bacteria</taxon>
        <taxon>Bacillati</taxon>
        <taxon>Bacillota</taxon>
        <taxon>Bacilli</taxon>
        <taxon>Bacillales</taxon>
        <taxon>Bacillaceae</taxon>
        <taxon>Halalkalibacillus</taxon>
    </lineage>
</organism>
<dbReference type="HAMAP" id="MF_00294">
    <property type="entry name" value="Ribosomal_bL33"/>
    <property type="match status" value="1"/>
</dbReference>
<evidence type="ECO:0000313" key="7">
    <source>
        <dbReference type="Proteomes" id="UP000243524"/>
    </source>
</evidence>
<gene>
    <name evidence="5 6" type="primary">rpmG</name>
    <name evidence="6" type="ORF">CEY16_14735</name>
</gene>
<keyword evidence="7" id="KW-1185">Reference proteome</keyword>
<dbReference type="NCBIfam" id="NF001764">
    <property type="entry name" value="PRK00504.1"/>
    <property type="match status" value="1"/>
</dbReference>
<dbReference type="GO" id="GO:0005840">
    <property type="term" value="C:ribosome"/>
    <property type="evidence" value="ECO:0007669"/>
    <property type="project" value="UniProtKB-KW"/>
</dbReference>
<dbReference type="NCBIfam" id="TIGR01023">
    <property type="entry name" value="rpmG_bact"/>
    <property type="match status" value="1"/>
</dbReference>
<protein>
    <recommendedName>
        <fullName evidence="4 5">Large ribosomal subunit protein bL33</fullName>
    </recommendedName>
</protein>
<evidence type="ECO:0000256" key="1">
    <source>
        <dbReference type="ARBA" id="ARBA00007596"/>
    </source>
</evidence>